<organism evidence="1 2">
    <name type="scientific">Dethiosulfatarculus sandiegensis</name>
    <dbReference type="NCBI Taxonomy" id="1429043"/>
    <lineage>
        <taxon>Bacteria</taxon>
        <taxon>Pseudomonadati</taxon>
        <taxon>Thermodesulfobacteriota</taxon>
        <taxon>Desulfarculia</taxon>
        <taxon>Desulfarculales</taxon>
        <taxon>Desulfarculaceae</taxon>
        <taxon>Dethiosulfatarculus</taxon>
    </lineage>
</organism>
<comment type="caution">
    <text evidence="1">The sequence shown here is derived from an EMBL/GenBank/DDBJ whole genome shotgun (WGS) entry which is preliminary data.</text>
</comment>
<keyword evidence="2" id="KW-1185">Reference proteome</keyword>
<dbReference type="RefSeq" id="WP_044348170.1">
    <property type="nucleotide sequence ID" value="NZ_AZAC01000011.1"/>
</dbReference>
<proteinExistence type="predicted"/>
<dbReference type="InParanoid" id="A0A0D2JXY6"/>
<evidence type="ECO:0000313" key="1">
    <source>
        <dbReference type="EMBL" id="KIX14420.1"/>
    </source>
</evidence>
<dbReference type="AlphaFoldDB" id="A0A0D2JXY6"/>
<dbReference type="EMBL" id="AZAC01000011">
    <property type="protein sequence ID" value="KIX14420.1"/>
    <property type="molecule type" value="Genomic_DNA"/>
</dbReference>
<dbReference type="STRING" id="1429043.X474_09765"/>
<dbReference type="Proteomes" id="UP000032233">
    <property type="component" value="Unassembled WGS sequence"/>
</dbReference>
<sequence>MPLSVKIISKTDTDNGFVVDFEGYQDGGKVLETALHFSRFSTPKQVLEVCMEEVQAAVAPLPDSPDLSALLNQEHEVDPELGHPLHGIDDPVQAKSRVESLIAARLERLISESGLVDRYPSVERDTWGRQIEEALNYKEGRESAFITSVANTQAGETPEMFADSILNNASEFLASAAPLFKAKHELVCALDALPNEMEAIKAFFDNQVLNWSI</sequence>
<evidence type="ECO:0000313" key="2">
    <source>
        <dbReference type="Proteomes" id="UP000032233"/>
    </source>
</evidence>
<name>A0A0D2JXY6_9BACT</name>
<accession>A0A0D2JXY6</accession>
<protein>
    <submittedName>
        <fullName evidence="1">Uncharacterized protein</fullName>
    </submittedName>
</protein>
<reference evidence="1 2" key="1">
    <citation type="submission" date="2013-11" db="EMBL/GenBank/DDBJ databases">
        <title>Metagenomic analysis of a methanogenic consortium involved in long chain n-alkane degradation.</title>
        <authorList>
            <person name="Davidova I.A."/>
            <person name="Callaghan A.V."/>
            <person name="Wawrik B."/>
            <person name="Pruitt S."/>
            <person name="Marks C."/>
            <person name="Duncan K.E."/>
            <person name="Suflita J.M."/>
        </authorList>
    </citation>
    <scope>NUCLEOTIDE SEQUENCE [LARGE SCALE GENOMIC DNA]</scope>
    <source>
        <strain evidence="1 2">SPR</strain>
    </source>
</reference>
<gene>
    <name evidence="1" type="ORF">X474_09765</name>
</gene>